<name>A0A8D9CUZ7_BRACM</name>
<evidence type="ECO:0008006" key="6">
    <source>
        <dbReference type="Google" id="ProtNLM"/>
    </source>
</evidence>
<evidence type="ECO:0000313" key="5">
    <source>
        <dbReference type="Proteomes" id="UP000694005"/>
    </source>
</evidence>
<feature type="compositionally biased region" description="Basic and acidic residues" evidence="1">
    <location>
        <begin position="386"/>
        <end position="396"/>
    </location>
</feature>
<dbReference type="InterPro" id="IPR025558">
    <property type="entry name" value="DUF4283"/>
</dbReference>
<organism evidence="4 5">
    <name type="scientific">Brassica campestris</name>
    <name type="common">Field mustard</name>
    <dbReference type="NCBI Taxonomy" id="3711"/>
    <lineage>
        <taxon>Eukaryota</taxon>
        <taxon>Viridiplantae</taxon>
        <taxon>Streptophyta</taxon>
        <taxon>Embryophyta</taxon>
        <taxon>Tracheophyta</taxon>
        <taxon>Spermatophyta</taxon>
        <taxon>Magnoliopsida</taxon>
        <taxon>eudicotyledons</taxon>
        <taxon>Gunneridae</taxon>
        <taxon>Pentapetalae</taxon>
        <taxon>rosids</taxon>
        <taxon>malvids</taxon>
        <taxon>Brassicales</taxon>
        <taxon>Brassicaceae</taxon>
        <taxon>Brassiceae</taxon>
        <taxon>Brassica</taxon>
    </lineage>
</organism>
<dbReference type="PANTHER" id="PTHR31286">
    <property type="entry name" value="GLYCINE-RICH CELL WALL STRUCTURAL PROTEIN 1.8-LIKE"/>
    <property type="match status" value="1"/>
</dbReference>
<protein>
    <recommendedName>
        <fullName evidence="6">DUF4283 domain-containing protein</fullName>
    </recommendedName>
</protein>
<feature type="compositionally biased region" description="Basic and acidic residues" evidence="1">
    <location>
        <begin position="254"/>
        <end position="287"/>
    </location>
</feature>
<dbReference type="EMBL" id="LS974625">
    <property type="protein sequence ID" value="CAG7863749.1"/>
    <property type="molecule type" value="Genomic_DNA"/>
</dbReference>
<evidence type="ECO:0000256" key="1">
    <source>
        <dbReference type="SAM" id="MobiDB-lite"/>
    </source>
</evidence>
<dbReference type="Pfam" id="PF14392">
    <property type="entry name" value="zf-CCHC_4"/>
    <property type="match status" value="1"/>
</dbReference>
<dbReference type="InterPro" id="IPR025836">
    <property type="entry name" value="Zn_knuckle_CX2CX4HX4C"/>
</dbReference>
<gene>
    <name evidence="4" type="ORF">BRAPAZ1V2_A09P42160.2</name>
</gene>
<evidence type="ECO:0000259" key="2">
    <source>
        <dbReference type="Pfam" id="PF14111"/>
    </source>
</evidence>
<feature type="compositionally biased region" description="Basic and acidic residues" evidence="1">
    <location>
        <begin position="355"/>
        <end position="366"/>
    </location>
</feature>
<feature type="domain" description="Zinc knuckle CX2CX4HX4C" evidence="3">
    <location>
        <begin position="161"/>
        <end position="205"/>
    </location>
</feature>
<feature type="region of interest" description="Disordered" evidence="1">
    <location>
        <begin position="490"/>
        <end position="533"/>
    </location>
</feature>
<feature type="compositionally biased region" description="Polar residues" evidence="1">
    <location>
        <begin position="345"/>
        <end position="354"/>
    </location>
</feature>
<dbReference type="Pfam" id="PF14111">
    <property type="entry name" value="DUF4283"/>
    <property type="match status" value="1"/>
</dbReference>
<evidence type="ECO:0000259" key="3">
    <source>
        <dbReference type="Pfam" id="PF14392"/>
    </source>
</evidence>
<dbReference type="InterPro" id="IPR040256">
    <property type="entry name" value="At4g02000-like"/>
</dbReference>
<feature type="compositionally biased region" description="Polar residues" evidence="1">
    <location>
        <begin position="316"/>
        <end position="336"/>
    </location>
</feature>
<sequence length="533" mass="60721">MQAPQELPPKKPPVRIPANTNDDLIEANRLTIIGRLTNPLVQKPRAVIDFMAQVWNLEGRVVGRTLGLDKFQIKFESEQELTQVLEKGPYHYKRWMLILQRWEPSVSDQFPSNISFNVRIHGIPLHFWSEQTIRTIGKELGKYSLRHEKDAKIWVEVNGLQPLIMKMEIELPTDDITEVEFEYIKIEKHCFTCFSLFHEEIDCPYRPLNAPPPKERKLGITQSIALQRIEAEKKRHDDRRGYSRTENANLSLRSADDSYIQHRREGNRSEYGRYKDRTGSYNREHSILSRTARSNAAHYRNQRPSMQYRVVDKSRLSSGSSTPHQLPRSNEITPTRSLKDRLGPSSDQAETNSGSKERRSALERISEPATSKEPAARRTPSFESGRLQHGETRMDENDTIMRANTVESPPPPDRIPATLRLGLDSSEAASKRGSIPVSSLSKAVSKRRVTKIQKRVVRSPILVPSLKRQSVARPTTSTKRRFAVDKNLPCDKAGTSKTGASMQRKKNGQPNAVIIPGITRGGVDFRPHQALRP</sequence>
<proteinExistence type="predicted"/>
<dbReference type="Proteomes" id="UP000694005">
    <property type="component" value="Chromosome A09"/>
</dbReference>
<feature type="compositionally biased region" description="Basic and acidic residues" evidence="1">
    <location>
        <begin position="231"/>
        <end position="243"/>
    </location>
</feature>
<feature type="non-terminal residue" evidence="4">
    <location>
        <position position="533"/>
    </location>
</feature>
<reference evidence="4 5" key="1">
    <citation type="submission" date="2021-07" db="EMBL/GenBank/DDBJ databases">
        <authorList>
            <consortium name="Genoscope - CEA"/>
            <person name="William W."/>
        </authorList>
    </citation>
    <scope>NUCLEOTIDE SEQUENCE [LARGE SCALE GENOMIC DNA]</scope>
</reference>
<feature type="domain" description="DUF4283" evidence="2">
    <location>
        <begin position="26"/>
        <end position="106"/>
    </location>
</feature>
<accession>A0A8D9CUZ7</accession>
<dbReference type="PANTHER" id="PTHR31286:SF163">
    <property type="entry name" value="ZINC KNUCKLE CX2CX4HX4C DOMAIN-CONTAINING PROTEIN"/>
    <property type="match status" value="1"/>
</dbReference>
<dbReference type="AlphaFoldDB" id="A0A8D9CUZ7"/>
<evidence type="ECO:0000313" key="4">
    <source>
        <dbReference type="EMBL" id="CAG7863749.1"/>
    </source>
</evidence>
<feature type="region of interest" description="Disordered" evidence="1">
    <location>
        <begin position="231"/>
        <end position="396"/>
    </location>
</feature>
<dbReference type="Gramene" id="A09p42160.2_BraZ1">
    <property type="protein sequence ID" value="A09p42160.2_BraZ1.CDS"/>
    <property type="gene ID" value="A09g42160.2_BraZ1"/>
</dbReference>